<accession>A0A9N9C9T1</accession>
<dbReference type="EMBL" id="CAJVPS010003648">
    <property type="protein sequence ID" value="CAG8592490.1"/>
    <property type="molecule type" value="Genomic_DNA"/>
</dbReference>
<sequence length="51" mass="5884">AYSDLLAKLPAFLINKAWIRLTSRKRNPLSEIEASGINPIVESFLKHEYRL</sequence>
<name>A0A9N9C9T1_9GLOM</name>
<reference evidence="1" key="1">
    <citation type="submission" date="2021-06" db="EMBL/GenBank/DDBJ databases">
        <authorList>
            <person name="Kallberg Y."/>
            <person name="Tangrot J."/>
            <person name="Rosling A."/>
        </authorList>
    </citation>
    <scope>NUCLEOTIDE SEQUENCE</scope>
    <source>
        <strain evidence="1">FL130A</strain>
    </source>
</reference>
<dbReference type="Proteomes" id="UP000789508">
    <property type="component" value="Unassembled WGS sequence"/>
</dbReference>
<comment type="caution">
    <text evidence="1">The sequence shown here is derived from an EMBL/GenBank/DDBJ whole genome shotgun (WGS) entry which is preliminary data.</text>
</comment>
<organism evidence="1 2">
    <name type="scientific">Ambispora leptoticha</name>
    <dbReference type="NCBI Taxonomy" id="144679"/>
    <lineage>
        <taxon>Eukaryota</taxon>
        <taxon>Fungi</taxon>
        <taxon>Fungi incertae sedis</taxon>
        <taxon>Mucoromycota</taxon>
        <taxon>Glomeromycotina</taxon>
        <taxon>Glomeromycetes</taxon>
        <taxon>Archaeosporales</taxon>
        <taxon>Ambisporaceae</taxon>
        <taxon>Ambispora</taxon>
    </lineage>
</organism>
<dbReference type="AlphaFoldDB" id="A0A9N9C9T1"/>
<keyword evidence="2" id="KW-1185">Reference proteome</keyword>
<protein>
    <submittedName>
        <fullName evidence="1">5055_t:CDS:1</fullName>
    </submittedName>
</protein>
<gene>
    <name evidence="1" type="ORF">ALEPTO_LOCUS7768</name>
</gene>
<feature type="non-terminal residue" evidence="1">
    <location>
        <position position="51"/>
    </location>
</feature>
<proteinExistence type="predicted"/>
<evidence type="ECO:0000313" key="1">
    <source>
        <dbReference type="EMBL" id="CAG8592490.1"/>
    </source>
</evidence>
<evidence type="ECO:0000313" key="2">
    <source>
        <dbReference type="Proteomes" id="UP000789508"/>
    </source>
</evidence>
<dbReference type="OrthoDB" id="2426318at2759"/>